<dbReference type="Gene3D" id="1.10.1420.10">
    <property type="match status" value="1"/>
</dbReference>
<comment type="caution">
    <text evidence="2">The sequence shown here is derived from an EMBL/GenBank/DDBJ whole genome shotgun (WGS) entry which is preliminary data.</text>
</comment>
<sequence length="263" mass="30120">MGTNHAYAPDIDLFGSNSLFQLLVRSKLSGTRALIKNWLLHRSTKNEIEERHAAIQELSTDTEWRQNLTAYGYHGDRKNEKYANVVVSLIQWIDLKLSQIDKPFWNIMRFIMPAAALTILAGINILGWPYQWIYLPILINLALLSILFKPLMDLTNEFGNIADFLKGYEHVIIEIEKKSFESPLLTRLHDQLKTKGQSASSRYHAPSQDFDVFAQQSQYPVFAFQCTFFARCQLATPSGPMEKEKHPSCAKLVRCGASNRRLV</sequence>
<feature type="transmembrane region" description="Helical" evidence="1">
    <location>
        <begin position="107"/>
        <end position="126"/>
    </location>
</feature>
<keyword evidence="1" id="KW-1133">Transmembrane helix</keyword>
<dbReference type="RefSeq" id="WP_264140524.1">
    <property type="nucleotide sequence ID" value="NZ_JAOYOD010000012.1"/>
</dbReference>
<dbReference type="EMBL" id="JAOYOD010000012">
    <property type="protein sequence ID" value="MCV9389543.1"/>
    <property type="molecule type" value="Genomic_DNA"/>
</dbReference>
<protein>
    <recommendedName>
        <fullName evidence="4">SMODS and SLOG-associating 2TM effector domain-containing protein</fullName>
    </recommendedName>
</protein>
<evidence type="ECO:0008006" key="4">
    <source>
        <dbReference type="Google" id="ProtNLM"/>
    </source>
</evidence>
<reference evidence="2 3" key="1">
    <citation type="submission" date="2022-10" db="EMBL/GenBank/DDBJ databases">
        <title>Comparative genomics and taxonomic characterization of three novel marine species of genus Reichenbachiella exhibiting antioxidant and polysaccharide degradation activities.</title>
        <authorList>
            <person name="Muhammad N."/>
            <person name="Lee Y.-J."/>
            <person name="Ko J."/>
            <person name="Kim S.-G."/>
        </authorList>
    </citation>
    <scope>NUCLEOTIDE SEQUENCE [LARGE SCALE GENOMIC DNA]</scope>
    <source>
        <strain evidence="2 3">ABR2-5</strain>
    </source>
</reference>
<gene>
    <name evidence="2" type="ORF">N7U62_23025</name>
</gene>
<proteinExistence type="predicted"/>
<feature type="transmembrane region" description="Helical" evidence="1">
    <location>
        <begin position="132"/>
        <end position="148"/>
    </location>
</feature>
<accession>A0ABT3D145</accession>
<organism evidence="2 3">
    <name type="scientific">Reichenbachiella ulvae</name>
    <dbReference type="NCBI Taxonomy" id="2980104"/>
    <lineage>
        <taxon>Bacteria</taxon>
        <taxon>Pseudomonadati</taxon>
        <taxon>Bacteroidota</taxon>
        <taxon>Cytophagia</taxon>
        <taxon>Cytophagales</taxon>
        <taxon>Reichenbachiellaceae</taxon>
        <taxon>Reichenbachiella</taxon>
    </lineage>
</organism>
<keyword evidence="1" id="KW-0812">Transmembrane</keyword>
<evidence type="ECO:0000313" key="3">
    <source>
        <dbReference type="Proteomes" id="UP001300692"/>
    </source>
</evidence>
<evidence type="ECO:0000256" key="1">
    <source>
        <dbReference type="SAM" id="Phobius"/>
    </source>
</evidence>
<keyword evidence="1" id="KW-0472">Membrane</keyword>
<evidence type="ECO:0000313" key="2">
    <source>
        <dbReference type="EMBL" id="MCV9389543.1"/>
    </source>
</evidence>
<name>A0ABT3D145_9BACT</name>
<dbReference type="Proteomes" id="UP001300692">
    <property type="component" value="Unassembled WGS sequence"/>
</dbReference>
<keyword evidence="3" id="KW-1185">Reference proteome</keyword>